<dbReference type="InterPro" id="IPR036412">
    <property type="entry name" value="HAD-like_sf"/>
</dbReference>
<dbReference type="InterPro" id="IPR023214">
    <property type="entry name" value="HAD_sf"/>
</dbReference>
<proteinExistence type="predicted"/>
<dbReference type="RefSeq" id="WP_151971549.1">
    <property type="nucleotide sequence ID" value="NZ_AP019860.1"/>
</dbReference>
<evidence type="ECO:0000313" key="1">
    <source>
        <dbReference type="EMBL" id="BBM87532.1"/>
    </source>
</evidence>
<dbReference type="AlphaFoldDB" id="A0A5S9IUC4"/>
<dbReference type="KEGG" id="uam:UABAM_05944"/>
<dbReference type="Gene3D" id="1.10.150.240">
    <property type="entry name" value="Putative phosphatase, domain 2"/>
    <property type="match status" value="1"/>
</dbReference>
<dbReference type="SUPFAM" id="SSF56784">
    <property type="entry name" value="HAD-like"/>
    <property type="match status" value="1"/>
</dbReference>
<dbReference type="Proteomes" id="UP000326354">
    <property type="component" value="Chromosome"/>
</dbReference>
<evidence type="ECO:0000313" key="2">
    <source>
        <dbReference type="Proteomes" id="UP000326354"/>
    </source>
</evidence>
<dbReference type="PANTHER" id="PTHR43611">
    <property type="entry name" value="ALPHA-D-GLUCOSE 1-PHOSPHATE PHOSPHATASE"/>
    <property type="match status" value="1"/>
</dbReference>
<dbReference type="OrthoDB" id="9797415at2"/>
<dbReference type="EMBL" id="AP019860">
    <property type="protein sequence ID" value="BBM87532.1"/>
    <property type="molecule type" value="Genomic_DNA"/>
</dbReference>
<sequence length="191" mass="22089">MNNTIALDIGRVCVHLNYELCAQKLGFSSTQELLNCHEIWRQNNLLETGKISTADFITQLQNIFPSKTALELREAWQAIIGPQIQGIQKVVASFIDKKLRVVLLSNTSQLHFAHIKKQLSFYQNIHGAVLSYEVGYMKPHSAIYEYFEEKYSRPLLFIDDKEENIHAAQERGWECYQMGNMHELQRICEAV</sequence>
<organism evidence="1 2">
    <name type="scientific">Uabimicrobium amorphum</name>
    <dbReference type="NCBI Taxonomy" id="2596890"/>
    <lineage>
        <taxon>Bacteria</taxon>
        <taxon>Pseudomonadati</taxon>
        <taxon>Planctomycetota</taxon>
        <taxon>Candidatus Uabimicrobiia</taxon>
        <taxon>Candidatus Uabimicrobiales</taxon>
        <taxon>Candidatus Uabimicrobiaceae</taxon>
        <taxon>Candidatus Uabimicrobium</taxon>
    </lineage>
</organism>
<gene>
    <name evidence="1" type="ORF">UABAM_05944</name>
</gene>
<reference evidence="1 2" key="1">
    <citation type="submission" date="2019-08" db="EMBL/GenBank/DDBJ databases">
        <title>Complete genome sequence of Candidatus Uab amorphum.</title>
        <authorList>
            <person name="Shiratori T."/>
            <person name="Suzuki S."/>
            <person name="Kakizawa Y."/>
            <person name="Ishida K."/>
        </authorList>
    </citation>
    <scope>NUCLEOTIDE SEQUENCE [LARGE SCALE GENOMIC DNA]</scope>
    <source>
        <strain evidence="1 2">SRT547</strain>
    </source>
</reference>
<protein>
    <submittedName>
        <fullName evidence="1">Haloacid dehalogenase</fullName>
    </submittedName>
</protein>
<name>A0A5S9IUC4_UABAM</name>
<dbReference type="InterPro" id="IPR023198">
    <property type="entry name" value="PGP-like_dom2"/>
</dbReference>
<dbReference type="PANTHER" id="PTHR43611:SF3">
    <property type="entry name" value="FLAVIN MONONUCLEOTIDE HYDROLASE 1, CHLOROPLATIC"/>
    <property type="match status" value="1"/>
</dbReference>
<dbReference type="Gene3D" id="3.40.50.1000">
    <property type="entry name" value="HAD superfamily/HAD-like"/>
    <property type="match status" value="1"/>
</dbReference>
<accession>A0A5S9IUC4</accession>
<keyword evidence="2" id="KW-1185">Reference proteome</keyword>